<name>A0A831WBF8_9GAMM</name>
<dbReference type="InterPro" id="IPR003717">
    <property type="entry name" value="RecO"/>
</dbReference>
<feature type="domain" description="DNA replication/recombination mediator RecO N-terminal" evidence="9">
    <location>
        <begin position="11"/>
        <end position="80"/>
    </location>
</feature>
<evidence type="ECO:0000256" key="5">
    <source>
        <dbReference type="ARBA" id="ARBA00023172"/>
    </source>
</evidence>
<evidence type="ECO:0000259" key="9">
    <source>
        <dbReference type="Pfam" id="PF11967"/>
    </source>
</evidence>
<accession>A0A831WBF8</accession>
<dbReference type="InterPro" id="IPR012340">
    <property type="entry name" value="NA-bd_OB-fold"/>
</dbReference>
<reference evidence="10" key="1">
    <citation type="journal article" date="2020" name="mSystems">
        <title>Genome- and Community-Level Interaction Insights into Carbon Utilization and Element Cycling Functions of Hydrothermarchaeota in Hydrothermal Sediment.</title>
        <authorList>
            <person name="Zhou Z."/>
            <person name="Liu Y."/>
            <person name="Xu W."/>
            <person name="Pan J."/>
            <person name="Luo Z.H."/>
            <person name="Li M."/>
        </authorList>
    </citation>
    <scope>NUCLEOTIDE SEQUENCE [LARGE SCALE GENOMIC DNA]</scope>
    <source>
        <strain evidence="10">HyVt-443</strain>
    </source>
</reference>
<dbReference type="InterPro" id="IPR042242">
    <property type="entry name" value="RecO_C"/>
</dbReference>
<dbReference type="Pfam" id="PF11967">
    <property type="entry name" value="RecO_N"/>
    <property type="match status" value="1"/>
</dbReference>
<dbReference type="Proteomes" id="UP000886251">
    <property type="component" value="Unassembled WGS sequence"/>
</dbReference>
<dbReference type="InterPro" id="IPR037278">
    <property type="entry name" value="ARFGAP/RecO"/>
</dbReference>
<evidence type="ECO:0000256" key="4">
    <source>
        <dbReference type="ARBA" id="ARBA00022763"/>
    </source>
</evidence>
<dbReference type="HAMAP" id="MF_00201">
    <property type="entry name" value="RecO"/>
    <property type="match status" value="1"/>
</dbReference>
<protein>
    <recommendedName>
        <fullName evidence="3 8">DNA repair protein RecO</fullName>
    </recommendedName>
    <alternativeName>
        <fullName evidence="7 8">Recombination protein O</fullName>
    </alternativeName>
</protein>
<dbReference type="PANTHER" id="PTHR33991">
    <property type="entry name" value="DNA REPAIR PROTEIN RECO"/>
    <property type="match status" value="1"/>
</dbReference>
<dbReference type="EMBL" id="DRKP01000151">
    <property type="protein sequence ID" value="HEB97192.1"/>
    <property type="molecule type" value="Genomic_DNA"/>
</dbReference>
<comment type="similarity">
    <text evidence="2 8">Belongs to the RecO family.</text>
</comment>
<dbReference type="Gene3D" id="1.20.1440.120">
    <property type="entry name" value="Recombination protein O, C-terminal domain"/>
    <property type="match status" value="1"/>
</dbReference>
<evidence type="ECO:0000256" key="8">
    <source>
        <dbReference type="HAMAP-Rule" id="MF_00201"/>
    </source>
</evidence>
<evidence type="ECO:0000256" key="6">
    <source>
        <dbReference type="ARBA" id="ARBA00023204"/>
    </source>
</evidence>
<keyword evidence="5 8" id="KW-0233">DNA recombination</keyword>
<dbReference type="NCBIfam" id="TIGR00613">
    <property type="entry name" value="reco"/>
    <property type="match status" value="1"/>
</dbReference>
<dbReference type="InterPro" id="IPR022572">
    <property type="entry name" value="DNA_rep/recomb_RecO_N"/>
</dbReference>
<dbReference type="AlphaFoldDB" id="A0A831WBF8"/>
<dbReference type="GO" id="GO:0043590">
    <property type="term" value="C:bacterial nucleoid"/>
    <property type="evidence" value="ECO:0007669"/>
    <property type="project" value="TreeGrafter"/>
</dbReference>
<gene>
    <name evidence="8 10" type="primary">recO</name>
    <name evidence="10" type="ORF">ENI96_12295</name>
</gene>
<comment type="function">
    <text evidence="1 8">Involved in DNA repair and RecF pathway recombination.</text>
</comment>
<sequence>MGRSSPTALGPAFVLHRRAYGNHGLLLEFFTPEAGRLAAVARGVKGRRGGGGAALLQPFTPLLIAWSGRGEVKTLVRYEAAAAPLPLAGRALYCGFYLNELLLRLTRRGDPGTTLFSHYAGTLERLADPEALEPALRRFELQLLECLGYGLILDREAETDSPLVPERRYHYRPEQGPVPARPGDADAISGATLLALHRDRPLGPRQLAEARRLSRQVLAHYLGDRPLKSRELFDHPHAAGDDDR</sequence>
<dbReference type="SUPFAM" id="SSF50249">
    <property type="entry name" value="Nucleic acid-binding proteins"/>
    <property type="match status" value="1"/>
</dbReference>
<dbReference type="PANTHER" id="PTHR33991:SF1">
    <property type="entry name" value="DNA REPAIR PROTEIN RECO"/>
    <property type="match status" value="1"/>
</dbReference>
<dbReference type="Pfam" id="PF02565">
    <property type="entry name" value="RecO_C"/>
    <property type="match status" value="1"/>
</dbReference>
<dbReference type="GO" id="GO:0006302">
    <property type="term" value="P:double-strand break repair"/>
    <property type="evidence" value="ECO:0007669"/>
    <property type="project" value="TreeGrafter"/>
</dbReference>
<evidence type="ECO:0000256" key="1">
    <source>
        <dbReference type="ARBA" id="ARBA00003065"/>
    </source>
</evidence>
<evidence type="ECO:0000256" key="3">
    <source>
        <dbReference type="ARBA" id="ARBA00021310"/>
    </source>
</evidence>
<proteinExistence type="inferred from homology"/>
<dbReference type="Gene3D" id="2.40.50.140">
    <property type="entry name" value="Nucleic acid-binding proteins"/>
    <property type="match status" value="1"/>
</dbReference>
<keyword evidence="6 8" id="KW-0234">DNA repair</keyword>
<comment type="caution">
    <text evidence="10">The sequence shown here is derived from an EMBL/GenBank/DDBJ whole genome shotgun (WGS) entry which is preliminary data.</text>
</comment>
<dbReference type="GO" id="GO:0006310">
    <property type="term" value="P:DNA recombination"/>
    <property type="evidence" value="ECO:0007669"/>
    <property type="project" value="UniProtKB-UniRule"/>
</dbReference>
<dbReference type="SUPFAM" id="SSF57863">
    <property type="entry name" value="ArfGap/RecO-like zinc finger"/>
    <property type="match status" value="1"/>
</dbReference>
<evidence type="ECO:0000256" key="7">
    <source>
        <dbReference type="ARBA" id="ARBA00033409"/>
    </source>
</evidence>
<organism evidence="10">
    <name type="scientific">Sedimenticola thiotaurini</name>
    <dbReference type="NCBI Taxonomy" id="1543721"/>
    <lineage>
        <taxon>Bacteria</taxon>
        <taxon>Pseudomonadati</taxon>
        <taxon>Pseudomonadota</taxon>
        <taxon>Gammaproteobacteria</taxon>
        <taxon>Chromatiales</taxon>
        <taxon>Sedimenticolaceae</taxon>
        <taxon>Sedimenticola</taxon>
    </lineage>
</organism>
<evidence type="ECO:0000256" key="2">
    <source>
        <dbReference type="ARBA" id="ARBA00007452"/>
    </source>
</evidence>
<evidence type="ECO:0000313" key="10">
    <source>
        <dbReference type="EMBL" id="HEB97192.1"/>
    </source>
</evidence>
<keyword evidence="4 8" id="KW-0227">DNA damage</keyword>